<name>A0ABW3EZ49_9ACTN</name>
<gene>
    <name evidence="2" type="ORF">ACFQ11_31125</name>
</gene>
<evidence type="ECO:0008006" key="4">
    <source>
        <dbReference type="Google" id="ProtNLM"/>
    </source>
</evidence>
<dbReference type="Proteomes" id="UP001596972">
    <property type="component" value="Unassembled WGS sequence"/>
</dbReference>
<proteinExistence type="predicted"/>
<sequence length="191" mass="21352">MRQSWPMTAKRPEASVEMMLFVERFETASFALIPGERVRAKVVGHHPWGVIVKVVGHEDVGASIDMIQQFSRTVNSNEELLDLYPAVGTEIDAVVEQVRRWYPPAWVRLSIRPADLESFTWPCDFCGAWATLSPGGDGLVMDVRSNDGPGSHTVISHRTCLADRIRPENTGERARALRVGRSPESVDARDR</sequence>
<protein>
    <recommendedName>
        <fullName evidence="4">S1 motif domain-containing protein</fullName>
    </recommendedName>
</protein>
<organism evidence="2 3">
    <name type="scientific">Actinomadura sediminis</name>
    <dbReference type="NCBI Taxonomy" id="1038904"/>
    <lineage>
        <taxon>Bacteria</taxon>
        <taxon>Bacillati</taxon>
        <taxon>Actinomycetota</taxon>
        <taxon>Actinomycetes</taxon>
        <taxon>Streptosporangiales</taxon>
        <taxon>Thermomonosporaceae</taxon>
        <taxon>Actinomadura</taxon>
    </lineage>
</organism>
<keyword evidence="3" id="KW-1185">Reference proteome</keyword>
<comment type="caution">
    <text evidence="2">The sequence shown here is derived from an EMBL/GenBank/DDBJ whole genome shotgun (WGS) entry which is preliminary data.</text>
</comment>
<reference evidence="3" key="1">
    <citation type="journal article" date="2019" name="Int. J. Syst. Evol. Microbiol.">
        <title>The Global Catalogue of Microorganisms (GCM) 10K type strain sequencing project: providing services to taxonomists for standard genome sequencing and annotation.</title>
        <authorList>
            <consortium name="The Broad Institute Genomics Platform"/>
            <consortium name="The Broad Institute Genome Sequencing Center for Infectious Disease"/>
            <person name="Wu L."/>
            <person name="Ma J."/>
        </authorList>
    </citation>
    <scope>NUCLEOTIDE SEQUENCE [LARGE SCALE GENOMIC DNA]</scope>
    <source>
        <strain evidence="3">JCM 31202</strain>
    </source>
</reference>
<dbReference type="EMBL" id="JBHTJA010000103">
    <property type="protein sequence ID" value="MFD0904869.1"/>
    <property type="molecule type" value="Genomic_DNA"/>
</dbReference>
<accession>A0ABW3EZ49</accession>
<feature type="region of interest" description="Disordered" evidence="1">
    <location>
        <begin position="172"/>
        <end position="191"/>
    </location>
</feature>
<evidence type="ECO:0000256" key="1">
    <source>
        <dbReference type="SAM" id="MobiDB-lite"/>
    </source>
</evidence>
<evidence type="ECO:0000313" key="3">
    <source>
        <dbReference type="Proteomes" id="UP001596972"/>
    </source>
</evidence>
<evidence type="ECO:0000313" key="2">
    <source>
        <dbReference type="EMBL" id="MFD0904869.1"/>
    </source>
</evidence>